<evidence type="ECO:0000256" key="8">
    <source>
        <dbReference type="ARBA" id="ARBA00023316"/>
    </source>
</evidence>
<dbReference type="GO" id="GO:0008237">
    <property type="term" value="F:metallopeptidase activity"/>
    <property type="evidence" value="ECO:0007669"/>
    <property type="project" value="UniProtKB-KW"/>
</dbReference>
<comment type="cofactor">
    <cofactor evidence="9">
        <name>Zn(2+)</name>
        <dbReference type="ChEBI" id="CHEBI:29105"/>
    </cofactor>
    <text evidence="9">Binds 1 zinc ion per subunit.</text>
</comment>
<keyword evidence="11" id="KW-1185">Reference proteome</keyword>
<dbReference type="PANTHER" id="PTHR43126:SF2">
    <property type="entry name" value="D-ALANYL-D-ALANINE DIPEPTIDASE"/>
    <property type="match status" value="1"/>
</dbReference>
<comment type="similarity">
    <text evidence="9">Belongs to the peptidase M15D family.</text>
</comment>
<proteinExistence type="inferred from homology"/>
<keyword evidence="8" id="KW-0961">Cell wall biogenesis/degradation</keyword>
<dbReference type="GO" id="GO:0006508">
    <property type="term" value="P:proteolysis"/>
    <property type="evidence" value="ECO:0007669"/>
    <property type="project" value="UniProtKB-KW"/>
</dbReference>
<keyword evidence="4 9" id="KW-0378">Hydrolase</keyword>
<evidence type="ECO:0000313" key="11">
    <source>
        <dbReference type="Proteomes" id="UP000242501"/>
    </source>
</evidence>
<keyword evidence="2 9" id="KW-0645">Protease</keyword>
<dbReference type="Pfam" id="PF01427">
    <property type="entry name" value="Peptidase_M15"/>
    <property type="match status" value="1"/>
</dbReference>
<reference evidence="11" key="1">
    <citation type="submission" date="2016-09" db="EMBL/GenBank/DDBJ databases">
        <authorList>
            <person name="Varghese N."/>
            <person name="Submissions S."/>
        </authorList>
    </citation>
    <scope>NUCLEOTIDE SEQUENCE [LARGE SCALE GENOMIC DNA]</scope>
    <source>
        <strain evidence="11">ANC 4422</strain>
    </source>
</reference>
<dbReference type="InterPro" id="IPR009045">
    <property type="entry name" value="Zn_M74/Hedgehog-like"/>
</dbReference>
<dbReference type="SUPFAM" id="SSF55166">
    <property type="entry name" value="Hedgehog/DD-peptidase"/>
    <property type="match status" value="1"/>
</dbReference>
<feature type="active site" description="Proton donor/acceptor" evidence="9">
    <location>
        <position position="212"/>
    </location>
</feature>
<accession>A0A1G6H7R8</accession>
<dbReference type="HAMAP" id="MF_01924">
    <property type="entry name" value="A_A_dipeptidase"/>
    <property type="match status" value="1"/>
</dbReference>
<gene>
    <name evidence="9" type="primary">ddpX</name>
    <name evidence="10" type="ORF">SAMN05421733_104131</name>
</gene>
<evidence type="ECO:0000256" key="3">
    <source>
        <dbReference type="ARBA" id="ARBA00022723"/>
    </source>
</evidence>
<evidence type="ECO:0000256" key="6">
    <source>
        <dbReference type="ARBA" id="ARBA00022997"/>
    </source>
</evidence>
<comment type="function">
    <text evidence="9">Catalyzes hydrolysis of the D-alanyl-D-alanine dipeptide.</text>
</comment>
<feature type="binding site" evidence="9">
    <location>
        <position position="215"/>
    </location>
    <ligand>
        <name>Zn(2+)</name>
        <dbReference type="ChEBI" id="CHEBI:29105"/>
        <note>catalytic</note>
    </ligand>
</feature>
<dbReference type="OrthoDB" id="9801430at2"/>
<keyword evidence="5 9" id="KW-0862">Zinc</keyword>
<evidence type="ECO:0000313" key="10">
    <source>
        <dbReference type="EMBL" id="SDB90327.1"/>
    </source>
</evidence>
<organism evidence="10 11">
    <name type="scientific">Acinetobacter boissieri</name>
    <dbReference type="NCBI Taxonomy" id="1219383"/>
    <lineage>
        <taxon>Bacteria</taxon>
        <taxon>Pseudomonadati</taxon>
        <taxon>Pseudomonadota</taxon>
        <taxon>Gammaproteobacteria</taxon>
        <taxon>Moraxellales</taxon>
        <taxon>Moraxellaceae</taxon>
        <taxon>Acinetobacter</taxon>
    </lineage>
</organism>
<name>A0A1G6H7R8_9GAMM</name>
<keyword evidence="7 9" id="KW-0482">Metalloprotease</keyword>
<evidence type="ECO:0000256" key="7">
    <source>
        <dbReference type="ARBA" id="ARBA00023049"/>
    </source>
</evidence>
<dbReference type="GO" id="GO:0160237">
    <property type="term" value="F:D-Ala-D-Ala dipeptidase activity"/>
    <property type="evidence" value="ECO:0007669"/>
    <property type="project" value="UniProtKB-EC"/>
</dbReference>
<dbReference type="CDD" id="cd14843">
    <property type="entry name" value="D-Ala-D-Ala_dipeptidase_like"/>
    <property type="match status" value="1"/>
</dbReference>
<keyword evidence="6 9" id="KW-0224">Dipeptidase</keyword>
<dbReference type="InterPro" id="IPR000755">
    <property type="entry name" value="A_A_dipeptidase"/>
</dbReference>
<evidence type="ECO:0000256" key="9">
    <source>
        <dbReference type="HAMAP-Rule" id="MF_01924"/>
    </source>
</evidence>
<evidence type="ECO:0000256" key="4">
    <source>
        <dbReference type="ARBA" id="ARBA00022801"/>
    </source>
</evidence>
<evidence type="ECO:0000256" key="5">
    <source>
        <dbReference type="ARBA" id="ARBA00022833"/>
    </source>
</evidence>
<feature type="binding site" evidence="9">
    <location>
        <position position="146"/>
    </location>
    <ligand>
        <name>Zn(2+)</name>
        <dbReference type="ChEBI" id="CHEBI:29105"/>
        <note>catalytic</note>
    </ligand>
</feature>
<evidence type="ECO:0000256" key="2">
    <source>
        <dbReference type="ARBA" id="ARBA00022670"/>
    </source>
</evidence>
<dbReference type="PANTHER" id="PTHR43126">
    <property type="entry name" value="D-ALANYL-D-ALANINE DIPEPTIDASE"/>
    <property type="match status" value="1"/>
</dbReference>
<protein>
    <recommendedName>
        <fullName evidence="9">D-alanyl-D-alanine dipeptidase</fullName>
        <shortName evidence="9">D-Ala-D-Ala dipeptidase</shortName>
        <ecNumber evidence="9">3.4.13.22</ecNumber>
    </recommendedName>
</protein>
<dbReference type="EMBL" id="FMYL01000004">
    <property type="protein sequence ID" value="SDB90327.1"/>
    <property type="molecule type" value="Genomic_DNA"/>
</dbReference>
<dbReference type="AlphaFoldDB" id="A0A1G6H7R8"/>
<comment type="catalytic activity">
    <reaction evidence="1 9">
        <text>D-alanyl-D-alanine + H2O = 2 D-alanine</text>
        <dbReference type="Rhea" id="RHEA:20661"/>
        <dbReference type="ChEBI" id="CHEBI:15377"/>
        <dbReference type="ChEBI" id="CHEBI:57416"/>
        <dbReference type="ChEBI" id="CHEBI:57822"/>
        <dbReference type="EC" id="3.4.13.22"/>
    </reaction>
</comment>
<feature type="binding site" evidence="9">
    <location>
        <position position="153"/>
    </location>
    <ligand>
        <name>Zn(2+)</name>
        <dbReference type="ChEBI" id="CHEBI:29105"/>
        <note>catalytic</note>
    </ligand>
</feature>
<sequence>MRIQQQSHSMYDQPIPTAHDVDWGRVYDLPIINSDDPLQDTKLLLKYGVFTSPAYYLQGIQGALNECYIRASLIQRLEYAASFLPKGIHLLVLDGWRPYKVQMALRASFANFIQKNYADLSAYKQLELLNQFVAEPSTDVFKPSPHLTGGSVDVTLCDDQGNPLDLGTAFDEISTQSYSHAFENTQHVSIQAHRRMLYWSMVQSGFSNLPSEWWHFDYGNQLWAHHYNMPSAHYGVVSLLDH</sequence>
<dbReference type="STRING" id="1219383.SAMN05421733_104131"/>
<dbReference type="Proteomes" id="UP000242501">
    <property type="component" value="Unassembled WGS sequence"/>
</dbReference>
<dbReference type="Gene3D" id="3.30.1380.10">
    <property type="match status" value="1"/>
</dbReference>
<dbReference type="GO" id="GO:0008270">
    <property type="term" value="F:zinc ion binding"/>
    <property type="evidence" value="ECO:0007669"/>
    <property type="project" value="UniProtKB-UniRule"/>
</dbReference>
<dbReference type="GO" id="GO:0071555">
    <property type="term" value="P:cell wall organization"/>
    <property type="evidence" value="ECO:0007669"/>
    <property type="project" value="UniProtKB-KW"/>
</dbReference>
<feature type="site" description="Transition state stabilizer" evidence="9">
    <location>
        <position position="97"/>
    </location>
</feature>
<dbReference type="RefSeq" id="WP_092747491.1">
    <property type="nucleotide sequence ID" value="NZ_FMYL01000004.1"/>
</dbReference>
<dbReference type="EC" id="3.4.13.22" evidence="9"/>
<keyword evidence="3 9" id="KW-0479">Metal-binding</keyword>
<evidence type="ECO:0000256" key="1">
    <source>
        <dbReference type="ARBA" id="ARBA00001362"/>
    </source>
</evidence>